<comment type="caution">
    <text evidence="3">The sequence shown here is derived from an EMBL/GenBank/DDBJ whole genome shotgun (WGS) entry which is preliminary data.</text>
</comment>
<evidence type="ECO:0000313" key="3">
    <source>
        <dbReference type="EMBL" id="GAF71703.1"/>
    </source>
</evidence>
<dbReference type="InterPro" id="IPR001498">
    <property type="entry name" value="Impact_N"/>
</dbReference>
<dbReference type="PROSITE" id="PS00910">
    <property type="entry name" value="UPF0029"/>
    <property type="match status" value="1"/>
</dbReference>
<gene>
    <name evidence="3" type="ORF">S01H1_00280</name>
</gene>
<dbReference type="SUPFAM" id="SSF54211">
    <property type="entry name" value="Ribosomal protein S5 domain 2-like"/>
    <property type="match status" value="1"/>
</dbReference>
<dbReference type="InterPro" id="IPR023582">
    <property type="entry name" value="Impact"/>
</dbReference>
<dbReference type="Pfam" id="PF01205">
    <property type="entry name" value="Impact_N"/>
    <property type="match status" value="1"/>
</dbReference>
<dbReference type="Gene3D" id="3.30.230.30">
    <property type="entry name" value="Impact, N-terminal domain"/>
    <property type="match status" value="1"/>
</dbReference>
<proteinExistence type="inferred from homology"/>
<name>X0RSG1_9ZZZZ</name>
<evidence type="ECO:0000256" key="1">
    <source>
        <dbReference type="ARBA" id="ARBA00007665"/>
    </source>
</evidence>
<protein>
    <recommendedName>
        <fullName evidence="2">Impact N-terminal domain-containing protein</fullName>
    </recommendedName>
</protein>
<evidence type="ECO:0000259" key="2">
    <source>
        <dbReference type="Pfam" id="PF01205"/>
    </source>
</evidence>
<dbReference type="GO" id="GO:0006446">
    <property type="term" value="P:regulation of translational initiation"/>
    <property type="evidence" value="ECO:0007669"/>
    <property type="project" value="TreeGrafter"/>
</dbReference>
<feature type="non-terminal residue" evidence="3">
    <location>
        <position position="193"/>
    </location>
</feature>
<dbReference type="PANTHER" id="PTHR16301">
    <property type="entry name" value="IMPACT-RELATED"/>
    <property type="match status" value="1"/>
</dbReference>
<comment type="similarity">
    <text evidence="1">Belongs to the IMPACT family.</text>
</comment>
<feature type="domain" description="Impact N-terminal" evidence="2">
    <location>
        <begin position="19"/>
        <end position="125"/>
    </location>
</feature>
<accession>X0RSG1</accession>
<dbReference type="InterPro" id="IPR020569">
    <property type="entry name" value="UPF0029_Impact_CS"/>
</dbReference>
<dbReference type="InterPro" id="IPR020568">
    <property type="entry name" value="Ribosomal_Su5_D2-typ_SF"/>
</dbReference>
<sequence>MIDSYYSVGEPASAQIKRKRSRFIALVYPVDVEQDVGEILAQTDRRYHDASHRCYAYRLLGETDSITRTNDAGEPAGSAGGPILQQVEAANLYNVLVVVARYFGGKKLGLGGLLRAYAGATKEVLGVARIVEKHCEVKGEISFPPELGSAVMALIHRFSATVDEVEYNELGRVLVGVVPSQLSAFVRALGEKS</sequence>
<dbReference type="PANTHER" id="PTHR16301:SF20">
    <property type="entry name" value="IMPACT FAMILY MEMBER YIGZ"/>
    <property type="match status" value="1"/>
</dbReference>
<dbReference type="EMBL" id="BARS01000093">
    <property type="protein sequence ID" value="GAF71703.1"/>
    <property type="molecule type" value="Genomic_DNA"/>
</dbReference>
<dbReference type="GO" id="GO:0005737">
    <property type="term" value="C:cytoplasm"/>
    <property type="evidence" value="ECO:0007669"/>
    <property type="project" value="TreeGrafter"/>
</dbReference>
<dbReference type="AlphaFoldDB" id="X0RSG1"/>
<organism evidence="3">
    <name type="scientific">marine sediment metagenome</name>
    <dbReference type="NCBI Taxonomy" id="412755"/>
    <lineage>
        <taxon>unclassified sequences</taxon>
        <taxon>metagenomes</taxon>
        <taxon>ecological metagenomes</taxon>
    </lineage>
</organism>
<dbReference type="InterPro" id="IPR036956">
    <property type="entry name" value="Impact_N_sf"/>
</dbReference>
<reference evidence="3" key="1">
    <citation type="journal article" date="2014" name="Front. Microbiol.">
        <title>High frequency of phylogenetically diverse reductive dehalogenase-homologous genes in deep subseafloor sedimentary metagenomes.</title>
        <authorList>
            <person name="Kawai M."/>
            <person name="Futagami T."/>
            <person name="Toyoda A."/>
            <person name="Takaki Y."/>
            <person name="Nishi S."/>
            <person name="Hori S."/>
            <person name="Arai W."/>
            <person name="Tsubouchi T."/>
            <person name="Morono Y."/>
            <person name="Uchiyama I."/>
            <person name="Ito T."/>
            <person name="Fujiyama A."/>
            <person name="Inagaki F."/>
            <person name="Takami H."/>
        </authorList>
    </citation>
    <scope>NUCLEOTIDE SEQUENCE</scope>
    <source>
        <strain evidence="3">Expedition CK06-06</strain>
    </source>
</reference>